<evidence type="ECO:0000313" key="3">
    <source>
        <dbReference type="Proteomes" id="UP000825729"/>
    </source>
</evidence>
<evidence type="ECO:0000256" key="1">
    <source>
        <dbReference type="SAM" id="MobiDB-lite"/>
    </source>
</evidence>
<dbReference type="PANTHER" id="PTHR34569">
    <property type="entry name" value="EXPRESSED PROTEIN"/>
    <property type="match status" value="1"/>
</dbReference>
<organism evidence="2 3">
    <name type="scientific">Aristolochia fimbriata</name>
    <name type="common">White veined hardy Dutchman's pipe vine</name>
    <dbReference type="NCBI Taxonomy" id="158543"/>
    <lineage>
        <taxon>Eukaryota</taxon>
        <taxon>Viridiplantae</taxon>
        <taxon>Streptophyta</taxon>
        <taxon>Embryophyta</taxon>
        <taxon>Tracheophyta</taxon>
        <taxon>Spermatophyta</taxon>
        <taxon>Magnoliopsida</taxon>
        <taxon>Magnoliidae</taxon>
        <taxon>Piperales</taxon>
        <taxon>Aristolochiaceae</taxon>
        <taxon>Aristolochia</taxon>
    </lineage>
</organism>
<evidence type="ECO:0000313" key="2">
    <source>
        <dbReference type="EMBL" id="KAG9439356.1"/>
    </source>
</evidence>
<reference evidence="2 3" key="1">
    <citation type="submission" date="2021-07" db="EMBL/GenBank/DDBJ databases">
        <title>The Aristolochia fimbriata genome: insights into angiosperm evolution, floral development and chemical biosynthesis.</title>
        <authorList>
            <person name="Jiao Y."/>
        </authorList>
    </citation>
    <scope>NUCLEOTIDE SEQUENCE [LARGE SCALE GENOMIC DNA]</scope>
    <source>
        <strain evidence="2">IBCAS-2021</strain>
        <tissue evidence="2">Leaf</tissue>
    </source>
</reference>
<dbReference type="Proteomes" id="UP000825729">
    <property type="component" value="Unassembled WGS sequence"/>
</dbReference>
<keyword evidence="3" id="KW-1185">Reference proteome</keyword>
<feature type="region of interest" description="Disordered" evidence="1">
    <location>
        <begin position="1"/>
        <end position="30"/>
    </location>
</feature>
<comment type="caution">
    <text evidence="2">The sequence shown here is derived from an EMBL/GenBank/DDBJ whole genome shotgun (WGS) entry which is preliminary data.</text>
</comment>
<dbReference type="EMBL" id="JAINDJ010000008">
    <property type="protein sequence ID" value="KAG9439356.1"/>
    <property type="molecule type" value="Genomic_DNA"/>
</dbReference>
<accession>A0AAV7DT30</accession>
<gene>
    <name evidence="2" type="ORF">H6P81_019521</name>
</gene>
<feature type="compositionally biased region" description="Low complexity" evidence="1">
    <location>
        <begin position="1"/>
        <end position="11"/>
    </location>
</feature>
<name>A0AAV7DT30_ARIFI</name>
<dbReference type="AlphaFoldDB" id="A0AAV7DT30"/>
<protein>
    <submittedName>
        <fullName evidence="2">Uncharacterized protein</fullName>
    </submittedName>
</protein>
<dbReference type="PANTHER" id="PTHR34569:SF2">
    <property type="entry name" value="EXPRESSED PROTEIN"/>
    <property type="match status" value="1"/>
</dbReference>
<sequence length="145" mass="15786">MMETEMQQMEMPSGAGVRRRSGIDQPDANSPRYTSLKDIIPASHSAGSLLPFDHHHHHLVGSAGFSSANITIKNQLVKHAASVYLQSTAMLANRNRSCFPSFWARAARRNPACTCLGVITGPICSFMKSVANQIGGFWACRSILV</sequence>
<proteinExistence type="predicted"/>